<evidence type="ECO:0000256" key="5">
    <source>
        <dbReference type="SAM" id="MobiDB-lite"/>
    </source>
</evidence>
<dbReference type="SMART" id="SM00184">
    <property type="entry name" value="RING"/>
    <property type="match status" value="1"/>
</dbReference>
<dbReference type="InterPro" id="IPR017907">
    <property type="entry name" value="Znf_RING_CS"/>
</dbReference>
<sequence>MCTREECGICFLPYNWNRRCPRTLRCRHTFCERCLLTLAGCGVDDDTQNFIILCPLCRGTTSGSSPLRRALRLDEEVLERMESAGGVLEESDEPEIEHSTVSASDDSTSGPRIVRVFRRLWRKCRTKSRSSPTTTYHRSGWGACTGTACCRTHHMMKRPGIPVCNLPGRQAVQSHPLEMTLYLLQPGVTWVSPWPGLATQVLNNEDLVSLVTNGESRHMAIVP</sequence>
<keyword evidence="3" id="KW-0862">Zinc</keyword>
<keyword evidence="2 4" id="KW-0863">Zinc-finger</keyword>
<dbReference type="GO" id="GO:0016567">
    <property type="term" value="P:protein ubiquitination"/>
    <property type="evidence" value="ECO:0007669"/>
    <property type="project" value="TreeGrafter"/>
</dbReference>
<feature type="region of interest" description="Disordered" evidence="5">
    <location>
        <begin position="84"/>
        <end position="108"/>
    </location>
</feature>
<keyword evidence="1" id="KW-0479">Metal-binding</keyword>
<keyword evidence="7" id="KW-0436">Ligase</keyword>
<feature type="compositionally biased region" description="Polar residues" evidence="5">
    <location>
        <begin position="99"/>
        <end position="108"/>
    </location>
</feature>
<evidence type="ECO:0000256" key="1">
    <source>
        <dbReference type="ARBA" id="ARBA00022723"/>
    </source>
</evidence>
<feature type="non-terminal residue" evidence="7">
    <location>
        <position position="223"/>
    </location>
</feature>
<dbReference type="InterPro" id="IPR013083">
    <property type="entry name" value="Znf_RING/FYVE/PHD"/>
</dbReference>
<name>A0A8X7XFQ6_POLSE</name>
<dbReference type="AlphaFoldDB" id="A0A8X7XFQ6"/>
<dbReference type="PROSITE" id="PS50089">
    <property type="entry name" value="ZF_RING_2"/>
    <property type="match status" value="1"/>
</dbReference>
<keyword evidence="8" id="KW-1185">Reference proteome</keyword>
<dbReference type="InterPro" id="IPR001841">
    <property type="entry name" value="Znf_RING"/>
</dbReference>
<reference evidence="7 8" key="1">
    <citation type="journal article" date="2021" name="Cell">
        <title>Tracing the genetic footprints of vertebrate landing in non-teleost ray-finned fishes.</title>
        <authorList>
            <person name="Bi X."/>
            <person name="Wang K."/>
            <person name="Yang L."/>
            <person name="Pan H."/>
            <person name="Jiang H."/>
            <person name="Wei Q."/>
            <person name="Fang M."/>
            <person name="Yu H."/>
            <person name="Zhu C."/>
            <person name="Cai Y."/>
            <person name="He Y."/>
            <person name="Gan X."/>
            <person name="Zeng H."/>
            <person name="Yu D."/>
            <person name="Zhu Y."/>
            <person name="Jiang H."/>
            <person name="Qiu Q."/>
            <person name="Yang H."/>
            <person name="Zhang Y.E."/>
            <person name="Wang W."/>
            <person name="Zhu M."/>
            <person name="He S."/>
            <person name="Zhang G."/>
        </authorList>
    </citation>
    <scope>NUCLEOTIDE SEQUENCE [LARGE SCALE GENOMIC DNA]</scope>
    <source>
        <strain evidence="7">Bchr_013</strain>
    </source>
</reference>
<dbReference type="PANTHER" id="PTHR22791:SF14">
    <property type="entry name" value="RING FINGER PROTEIN 227"/>
    <property type="match status" value="1"/>
</dbReference>
<dbReference type="Proteomes" id="UP000886611">
    <property type="component" value="Unassembled WGS sequence"/>
</dbReference>
<gene>
    <name evidence="7" type="primary">Rnf182_0</name>
    <name evidence="7" type="ORF">GTO96_0014446</name>
</gene>
<organism evidence="7 8">
    <name type="scientific">Polypterus senegalus</name>
    <name type="common">Senegal bichir</name>
    <dbReference type="NCBI Taxonomy" id="55291"/>
    <lineage>
        <taxon>Eukaryota</taxon>
        <taxon>Metazoa</taxon>
        <taxon>Chordata</taxon>
        <taxon>Craniata</taxon>
        <taxon>Vertebrata</taxon>
        <taxon>Euteleostomi</taxon>
        <taxon>Actinopterygii</taxon>
        <taxon>Polypteriformes</taxon>
        <taxon>Polypteridae</taxon>
        <taxon>Polypterus</taxon>
    </lineage>
</organism>
<dbReference type="Gene3D" id="3.30.40.10">
    <property type="entry name" value="Zinc/RING finger domain, C3HC4 (zinc finger)"/>
    <property type="match status" value="1"/>
</dbReference>
<dbReference type="GO" id="GO:0008270">
    <property type="term" value="F:zinc ion binding"/>
    <property type="evidence" value="ECO:0007669"/>
    <property type="project" value="UniProtKB-KW"/>
</dbReference>
<dbReference type="SUPFAM" id="SSF57850">
    <property type="entry name" value="RING/U-box"/>
    <property type="match status" value="1"/>
</dbReference>
<feature type="domain" description="RING-type" evidence="6">
    <location>
        <begin position="7"/>
        <end position="58"/>
    </location>
</feature>
<evidence type="ECO:0000259" key="6">
    <source>
        <dbReference type="PROSITE" id="PS50089"/>
    </source>
</evidence>
<evidence type="ECO:0000256" key="3">
    <source>
        <dbReference type="ARBA" id="ARBA00022833"/>
    </source>
</evidence>
<evidence type="ECO:0000313" key="7">
    <source>
        <dbReference type="EMBL" id="KAG2467868.1"/>
    </source>
</evidence>
<evidence type="ECO:0000256" key="2">
    <source>
        <dbReference type="ARBA" id="ARBA00022771"/>
    </source>
</evidence>
<evidence type="ECO:0000256" key="4">
    <source>
        <dbReference type="PROSITE-ProRule" id="PRU00175"/>
    </source>
</evidence>
<dbReference type="GO" id="GO:0016874">
    <property type="term" value="F:ligase activity"/>
    <property type="evidence" value="ECO:0007669"/>
    <property type="project" value="UniProtKB-KW"/>
</dbReference>
<evidence type="ECO:0000313" key="8">
    <source>
        <dbReference type="Proteomes" id="UP000886611"/>
    </source>
</evidence>
<comment type="caution">
    <text evidence="7">The sequence shown here is derived from an EMBL/GenBank/DDBJ whole genome shotgun (WGS) entry which is preliminary data.</text>
</comment>
<dbReference type="PROSITE" id="PS00518">
    <property type="entry name" value="ZF_RING_1"/>
    <property type="match status" value="1"/>
</dbReference>
<dbReference type="InterPro" id="IPR051435">
    <property type="entry name" value="RING_finger_E3_ubiq-ligases"/>
</dbReference>
<dbReference type="GO" id="GO:0061630">
    <property type="term" value="F:ubiquitin protein ligase activity"/>
    <property type="evidence" value="ECO:0007669"/>
    <property type="project" value="TreeGrafter"/>
</dbReference>
<dbReference type="PANTHER" id="PTHR22791">
    <property type="entry name" value="RING-TYPE DOMAIN-CONTAINING PROTEIN"/>
    <property type="match status" value="1"/>
</dbReference>
<accession>A0A8X7XFQ6</accession>
<dbReference type="EMBL" id="JAATIS010000485">
    <property type="protein sequence ID" value="KAG2467868.1"/>
    <property type="molecule type" value="Genomic_DNA"/>
</dbReference>
<proteinExistence type="predicted"/>
<feature type="non-terminal residue" evidence="7">
    <location>
        <position position="1"/>
    </location>
</feature>
<protein>
    <submittedName>
        <fullName evidence="7">RN182 ligase</fullName>
    </submittedName>
</protein>